<sequence>MSINNSSSVHIAFYSPNYFHYPPFNVTKLPNKAAALGMVNYVELGGYFVFKRDHLIIYSLLPAIFNNQFKSI</sequence>
<accession>A0ABU3R9B5</accession>
<evidence type="ECO:0000313" key="2">
    <source>
        <dbReference type="Proteomes" id="UP001260980"/>
    </source>
</evidence>
<gene>
    <name evidence="1" type="ORF">RQP52_07160</name>
</gene>
<comment type="caution">
    <text evidence="1">The sequence shown here is derived from an EMBL/GenBank/DDBJ whole genome shotgun (WGS) entry which is preliminary data.</text>
</comment>
<protein>
    <submittedName>
        <fullName evidence="1">Uncharacterized protein</fullName>
    </submittedName>
</protein>
<organism evidence="1 2">
    <name type="scientific">Paenibacillus violae</name>
    <dbReference type="NCBI Taxonomy" id="3077234"/>
    <lineage>
        <taxon>Bacteria</taxon>
        <taxon>Bacillati</taxon>
        <taxon>Bacillota</taxon>
        <taxon>Bacilli</taxon>
        <taxon>Bacillales</taxon>
        <taxon>Paenibacillaceae</taxon>
        <taxon>Paenibacillus</taxon>
    </lineage>
</organism>
<name>A0ABU3R9B5_9BACL</name>
<keyword evidence="2" id="KW-1185">Reference proteome</keyword>
<dbReference type="Proteomes" id="UP001260980">
    <property type="component" value="Unassembled WGS sequence"/>
</dbReference>
<dbReference type="RefSeq" id="WP_315950477.1">
    <property type="nucleotide sequence ID" value="NZ_JAWCUD010000002.1"/>
</dbReference>
<reference evidence="1 2" key="1">
    <citation type="submission" date="2023-10" db="EMBL/GenBank/DDBJ databases">
        <title>Paenibacillus strain PFR10 Genome sequencing and assembly.</title>
        <authorList>
            <person name="Kim I."/>
        </authorList>
    </citation>
    <scope>NUCLEOTIDE SEQUENCE [LARGE SCALE GENOMIC DNA]</scope>
    <source>
        <strain evidence="1 2">PFR10</strain>
    </source>
</reference>
<evidence type="ECO:0000313" key="1">
    <source>
        <dbReference type="EMBL" id="MDU0200864.1"/>
    </source>
</evidence>
<dbReference type="EMBL" id="JAWCUD010000002">
    <property type="protein sequence ID" value="MDU0200864.1"/>
    <property type="molecule type" value="Genomic_DNA"/>
</dbReference>
<proteinExistence type="predicted"/>